<accession>A0A8E2F4U8</accession>
<organism evidence="2 3">
    <name type="scientific">Glonium stellatum</name>
    <dbReference type="NCBI Taxonomy" id="574774"/>
    <lineage>
        <taxon>Eukaryota</taxon>
        <taxon>Fungi</taxon>
        <taxon>Dikarya</taxon>
        <taxon>Ascomycota</taxon>
        <taxon>Pezizomycotina</taxon>
        <taxon>Dothideomycetes</taxon>
        <taxon>Pleosporomycetidae</taxon>
        <taxon>Gloniales</taxon>
        <taxon>Gloniaceae</taxon>
        <taxon>Glonium</taxon>
    </lineage>
</organism>
<name>A0A8E2F4U8_9PEZI</name>
<dbReference type="Proteomes" id="UP000250140">
    <property type="component" value="Unassembled WGS sequence"/>
</dbReference>
<protein>
    <submittedName>
        <fullName evidence="2">Uncharacterized protein</fullName>
    </submittedName>
</protein>
<reference evidence="2 3" key="1">
    <citation type="journal article" date="2016" name="Nat. Commun.">
        <title>Ectomycorrhizal ecology is imprinted in the genome of the dominant symbiotic fungus Cenococcum geophilum.</title>
        <authorList>
            <consortium name="DOE Joint Genome Institute"/>
            <person name="Peter M."/>
            <person name="Kohler A."/>
            <person name="Ohm R.A."/>
            <person name="Kuo A."/>
            <person name="Krutzmann J."/>
            <person name="Morin E."/>
            <person name="Arend M."/>
            <person name="Barry K.W."/>
            <person name="Binder M."/>
            <person name="Choi C."/>
            <person name="Clum A."/>
            <person name="Copeland A."/>
            <person name="Grisel N."/>
            <person name="Haridas S."/>
            <person name="Kipfer T."/>
            <person name="LaButti K."/>
            <person name="Lindquist E."/>
            <person name="Lipzen A."/>
            <person name="Maire R."/>
            <person name="Meier B."/>
            <person name="Mihaltcheva S."/>
            <person name="Molinier V."/>
            <person name="Murat C."/>
            <person name="Poggeler S."/>
            <person name="Quandt C.A."/>
            <person name="Sperisen C."/>
            <person name="Tritt A."/>
            <person name="Tisserant E."/>
            <person name="Crous P.W."/>
            <person name="Henrissat B."/>
            <person name="Nehls U."/>
            <person name="Egli S."/>
            <person name="Spatafora J.W."/>
            <person name="Grigoriev I.V."/>
            <person name="Martin F.M."/>
        </authorList>
    </citation>
    <scope>NUCLEOTIDE SEQUENCE [LARGE SCALE GENOMIC DNA]</scope>
    <source>
        <strain evidence="2 3">CBS 207.34</strain>
    </source>
</reference>
<evidence type="ECO:0000256" key="1">
    <source>
        <dbReference type="SAM" id="MobiDB-lite"/>
    </source>
</evidence>
<feature type="region of interest" description="Disordered" evidence="1">
    <location>
        <begin position="55"/>
        <end position="136"/>
    </location>
</feature>
<sequence>MNRPNLKPTDHDQLATLFPGATRNAIAIRLSKLRIEQRKAYEALGWPLPEVQAARTVGPRKKSAKDQHLALPTEKNIKARKPGLGIKEEVKSDNGGGSDEGSQPMRRHMRTTNRAKRRRVDSTPDEGSLQDEVEVV</sequence>
<dbReference type="AlphaFoldDB" id="A0A8E2F4U8"/>
<proteinExistence type="predicted"/>
<dbReference type="OrthoDB" id="3889136at2759"/>
<feature type="compositionally biased region" description="Basic residues" evidence="1">
    <location>
        <begin position="105"/>
        <end position="119"/>
    </location>
</feature>
<keyword evidence="3" id="KW-1185">Reference proteome</keyword>
<evidence type="ECO:0000313" key="2">
    <source>
        <dbReference type="EMBL" id="OCL10151.1"/>
    </source>
</evidence>
<evidence type="ECO:0000313" key="3">
    <source>
        <dbReference type="Proteomes" id="UP000250140"/>
    </source>
</evidence>
<dbReference type="EMBL" id="KV749302">
    <property type="protein sequence ID" value="OCL10151.1"/>
    <property type="molecule type" value="Genomic_DNA"/>
</dbReference>
<gene>
    <name evidence="2" type="ORF">AOQ84DRAFT_438522</name>
</gene>